<evidence type="ECO:0000313" key="2">
    <source>
        <dbReference type="EMBL" id="GFU23461.1"/>
    </source>
</evidence>
<dbReference type="EMBL" id="BMAW01127962">
    <property type="protein sequence ID" value="GFU23461.1"/>
    <property type="molecule type" value="Genomic_DNA"/>
</dbReference>
<keyword evidence="3" id="KW-1185">Reference proteome</keyword>
<accession>A0A8X6QKA4</accession>
<feature type="region of interest" description="Disordered" evidence="1">
    <location>
        <begin position="134"/>
        <end position="153"/>
    </location>
</feature>
<protein>
    <submittedName>
        <fullName evidence="2">Uncharacterized protein</fullName>
    </submittedName>
</protein>
<dbReference type="AlphaFoldDB" id="A0A8X6QKA4"/>
<comment type="caution">
    <text evidence="2">The sequence shown here is derived from an EMBL/GenBank/DDBJ whole genome shotgun (WGS) entry which is preliminary data.</text>
</comment>
<reference evidence="2" key="1">
    <citation type="submission" date="2020-08" db="EMBL/GenBank/DDBJ databases">
        <title>Multicomponent nature underlies the extraordinary mechanical properties of spider dragline silk.</title>
        <authorList>
            <person name="Kono N."/>
            <person name="Nakamura H."/>
            <person name="Mori M."/>
            <person name="Yoshida Y."/>
            <person name="Ohtoshi R."/>
            <person name="Malay A.D."/>
            <person name="Moran D.A.P."/>
            <person name="Tomita M."/>
            <person name="Numata K."/>
            <person name="Arakawa K."/>
        </authorList>
    </citation>
    <scope>NUCLEOTIDE SEQUENCE</scope>
</reference>
<name>A0A8X6QKA4_NEPPI</name>
<evidence type="ECO:0000313" key="3">
    <source>
        <dbReference type="Proteomes" id="UP000887013"/>
    </source>
</evidence>
<proteinExistence type="predicted"/>
<sequence length="292" mass="34133">MDNYKVSIEFNMNVLPNIPELCSGKAFSFKGCLDYIGDINIIGNRFNMKISKLIKEEEDDCCGELIYDSCEMDSEISVNSEIKKENLDAEIKKENLNAKIENENLNAKIENENLNAKIENENFNVEFEEKMDEDENVNAESEDENVNAESEDENVNAEIGNKDLQMEVKPMNVIPGVICMSFANSEPYEYTISNTTHYIYEMCNGNWFEKLEENRKALEITHLYAIGRNQQMYLQEYIRDIPVYLWNKPGYFNGRCSNCFRYGCSQFKTKFVLYDMFKHVFELKCEHNKMPF</sequence>
<gene>
    <name evidence="2" type="ORF">NPIL_401661</name>
</gene>
<dbReference type="OrthoDB" id="6470524at2759"/>
<dbReference type="Proteomes" id="UP000887013">
    <property type="component" value="Unassembled WGS sequence"/>
</dbReference>
<evidence type="ECO:0000256" key="1">
    <source>
        <dbReference type="SAM" id="MobiDB-lite"/>
    </source>
</evidence>
<organism evidence="2 3">
    <name type="scientific">Nephila pilipes</name>
    <name type="common">Giant wood spider</name>
    <name type="synonym">Nephila maculata</name>
    <dbReference type="NCBI Taxonomy" id="299642"/>
    <lineage>
        <taxon>Eukaryota</taxon>
        <taxon>Metazoa</taxon>
        <taxon>Ecdysozoa</taxon>
        <taxon>Arthropoda</taxon>
        <taxon>Chelicerata</taxon>
        <taxon>Arachnida</taxon>
        <taxon>Araneae</taxon>
        <taxon>Araneomorphae</taxon>
        <taxon>Entelegynae</taxon>
        <taxon>Araneoidea</taxon>
        <taxon>Nephilidae</taxon>
        <taxon>Nephila</taxon>
    </lineage>
</organism>